<dbReference type="SMART" id="SM00490">
    <property type="entry name" value="HELICc"/>
    <property type="match status" value="1"/>
</dbReference>
<dbReference type="PANTHER" id="PTHR47962">
    <property type="entry name" value="ATP-DEPENDENT HELICASE LHR-RELATED-RELATED"/>
    <property type="match status" value="1"/>
</dbReference>
<dbReference type="InterPro" id="IPR018973">
    <property type="entry name" value="MZB"/>
</dbReference>
<keyword evidence="2" id="KW-0067">ATP-binding</keyword>
<dbReference type="InterPro" id="IPR011545">
    <property type="entry name" value="DEAD/DEAH_box_helicase_dom"/>
</dbReference>
<keyword evidence="6" id="KW-0347">Helicase</keyword>
<dbReference type="SMART" id="SM00487">
    <property type="entry name" value="DEXDc"/>
    <property type="match status" value="1"/>
</dbReference>
<feature type="domain" description="Helicase C-terminal" evidence="5">
    <location>
        <begin position="943"/>
        <end position="1091"/>
    </location>
</feature>
<dbReference type="PROSITE" id="PS51192">
    <property type="entry name" value="HELICASE_ATP_BIND_1"/>
    <property type="match status" value="1"/>
</dbReference>
<dbReference type="InterPro" id="IPR001650">
    <property type="entry name" value="Helicase_C-like"/>
</dbReference>
<evidence type="ECO:0000256" key="2">
    <source>
        <dbReference type="ARBA" id="ARBA00022840"/>
    </source>
</evidence>
<accession>A0ABV8U3G4</accession>
<evidence type="ECO:0000313" key="6">
    <source>
        <dbReference type="EMBL" id="MFC4337371.1"/>
    </source>
</evidence>
<evidence type="ECO:0000259" key="4">
    <source>
        <dbReference type="PROSITE" id="PS51192"/>
    </source>
</evidence>
<dbReference type="GO" id="GO:0004386">
    <property type="term" value="F:helicase activity"/>
    <property type="evidence" value="ECO:0007669"/>
    <property type="project" value="UniProtKB-KW"/>
</dbReference>
<dbReference type="PROSITE" id="PS51194">
    <property type="entry name" value="HELICASE_CTER"/>
    <property type="match status" value="1"/>
</dbReference>
<dbReference type="InterPro" id="IPR014001">
    <property type="entry name" value="Helicase_ATP-bd"/>
</dbReference>
<sequence length="1763" mass="198916">MHAYAPRPPGHSPTIENMNVFEIHERLIAEYRRFTEGGVVIRDERIRKHVRNNLEGGAQWPDPYLSLNPFFKSGGNIRDHVKEGLLHPECAEIFQKDKKPNQSTCDGVPLTLHHHQKEAVEAAQAGDSYVLTTGTGSGKSLSYILPIVDRVLNEPSTGKRVRAIIVYPMNALANSQLEELTKFLEHGYEGRQSPVTFARYTGQEDQSARERIQKNPPDILLTNYVMLELMLTRPEERKSLISMARGLDFLVFDELHTYRGRQGADVAWLIRRVKEACDAPDVQCVGTSATMSSDGTFAEQRRKVAEVATSLFGTPMDSHHVITETLEAATRDSGRPVTAELLARCPDEIPGDYDGLKTDPVAHWIERSFGLDVSPEGELVRRKPDTVPSAADRLAHEAGIDGSDLAKQAIENVLLKGSRATHPVTERPLFAFRLHQFLSRGDNVHVTLEAPEERHITRDYQVEVPDSGGRRLYSAVFCRDCGQEYLPVFRSQDDSTGRKRFRPRRENDESDDKYQTGGYLYISSVKPWPDHIDDPATYERLPDTWMETDSHGYPRVKPHYRDRVPRNVEVNFRGDEEPGTLKATFIPGRFQFCLQCEIVHESTRGRSFGRLAALNQEGRSSATSVISSTIVEEMKKSDLAPKAKKLLSFVDNRQDAALQSGHFNDFVEVVRIRSGLLHALRSAEDHTLHSFDLSRRVFESLGIRTDEYTDPKALTGVRKQAQQALLAVLTFKLVTDLAGGWRVTMPNLEQTGQLVIGFPDLEELVSEDRFWSDADPILRDAPREVRKDLCEALLNTMRRELAIEAPCLDINEFNSIVGRSQSLKEQWRLDENTDSPGQTIVYPMQSPGKGGDRYEKYWSGRGRVGRFVKNRLQEHTTATIDSAVSEGIIASLLEVLTDAGLVVKITPRSGYRPGRRRRTSGIPGYRVNVDALSWKLGEGKSGMVDPLRATVAEDHDRPVNEFFRDLYARSAENLAGLFSQEHTAQVDPAEREDREKRFRTGELSVLYCSPTMELGVDISELNAVMLRNVPPTPANYAQRSGRAGRSGQQALVVTYCAVGNNHDQYYFQNRRDMVAGAVSAPRLDLANEDLIRSHVHAMWLPESGIKLGSSLTSVIDVSPMDAPDSDHRTGMRIWDEVRDRINDVHSRERTARAARPLLDSLRDRLEATKWWHPGWLDDCLASLPIDFERALGRWWHLYRSAWIDRREQHARVGDHSMSERVRRDAESRRRAAELQRNLLLNSTSNRSALTADFSPYRYLAGEGFLPGYSFPRLPIAAYIPTPRQRNDDGDYVQRPRFLAVSEFGPRALIYHEGRKYEVKRVQLPPSETGDLTTVAARRCDKCGYWHEPESGADRCEMCDSALSGATHNLLELHTVYTQRRDRISTDEEERRRAGFAMQTSYRFSDSERRIRRYDAVAADSAGPIAEISYGDSATVRVVNRRLRRTDPDEPDGFLIDPGNGEWLSGAKAENAVGDEDELSDNPEARRKKRVVPFAQDRRNIMVLHLTDTDDLPEHAVRSFMYALERGIETEFQLEDNELNAEIPAEDGDSEFLLFVESAEGGAGVLRQMQSQGDELARAARKALELAHFDPGTGSDLAAGECGKACYRCLLSYGNQYFHDQIDRHAAKSLLMRLAASETASTSQGVSPDDHFQLLMEATESSLERDFLNFLREHGLALPTEAQVYLPEAEARPDFVYRLPGGDITVFIDGPVHDREPTAERDAEAEVRLEDLGWFPVRFRYDDDWLSAVTDHPTVFGTPKKAED</sequence>
<dbReference type="PANTHER" id="PTHR47962:SF5">
    <property type="entry name" value="ATP-DEPENDENT HELICASE LHR-RELATED"/>
    <property type="match status" value="1"/>
</dbReference>
<keyword evidence="1" id="KW-0547">Nucleotide-binding</keyword>
<dbReference type="EMBL" id="JBHSDK010000028">
    <property type="protein sequence ID" value="MFC4337371.1"/>
    <property type="molecule type" value="Genomic_DNA"/>
</dbReference>
<dbReference type="Pfam" id="PF00271">
    <property type="entry name" value="Helicase_C"/>
    <property type="match status" value="1"/>
</dbReference>
<dbReference type="Gene3D" id="3.40.50.300">
    <property type="entry name" value="P-loop containing nucleotide triphosphate hydrolases"/>
    <property type="match status" value="2"/>
</dbReference>
<dbReference type="Proteomes" id="UP001595823">
    <property type="component" value="Unassembled WGS sequence"/>
</dbReference>
<reference evidence="7" key="1">
    <citation type="journal article" date="2019" name="Int. J. Syst. Evol. Microbiol.">
        <title>The Global Catalogue of Microorganisms (GCM) 10K type strain sequencing project: providing services to taxonomists for standard genome sequencing and annotation.</title>
        <authorList>
            <consortium name="The Broad Institute Genomics Platform"/>
            <consortium name="The Broad Institute Genome Sequencing Center for Infectious Disease"/>
            <person name="Wu L."/>
            <person name="Ma J."/>
        </authorList>
    </citation>
    <scope>NUCLEOTIDE SEQUENCE [LARGE SCALE GENOMIC DNA]</scope>
    <source>
        <strain evidence="7">IBRC-M 10908</strain>
    </source>
</reference>
<dbReference type="SUPFAM" id="SSF52540">
    <property type="entry name" value="P-loop containing nucleoside triphosphate hydrolases"/>
    <property type="match status" value="2"/>
</dbReference>
<dbReference type="CDD" id="cd17923">
    <property type="entry name" value="DEXHc_Hrq1-like"/>
    <property type="match status" value="1"/>
</dbReference>
<name>A0ABV8U3G4_9ACTN</name>
<dbReference type="InterPro" id="IPR027417">
    <property type="entry name" value="P-loop_NTPase"/>
</dbReference>
<gene>
    <name evidence="6" type="ORF">ACFPET_19415</name>
</gene>
<feature type="domain" description="Helicase ATP-binding" evidence="4">
    <location>
        <begin position="120"/>
        <end position="294"/>
    </location>
</feature>
<comment type="caution">
    <text evidence="6">The sequence shown here is derived from an EMBL/GenBank/DDBJ whole genome shotgun (WGS) entry which is preliminary data.</text>
</comment>
<proteinExistence type="predicted"/>
<evidence type="ECO:0000313" key="7">
    <source>
        <dbReference type="Proteomes" id="UP001595823"/>
    </source>
</evidence>
<evidence type="ECO:0000256" key="3">
    <source>
        <dbReference type="SAM" id="MobiDB-lite"/>
    </source>
</evidence>
<feature type="region of interest" description="Disordered" evidence="3">
    <location>
        <begin position="493"/>
        <end position="515"/>
    </location>
</feature>
<keyword evidence="7" id="KW-1185">Reference proteome</keyword>
<dbReference type="RefSeq" id="WP_380624282.1">
    <property type="nucleotide sequence ID" value="NZ_JBHSDK010000028.1"/>
</dbReference>
<evidence type="ECO:0000256" key="1">
    <source>
        <dbReference type="ARBA" id="ARBA00022741"/>
    </source>
</evidence>
<evidence type="ECO:0000259" key="5">
    <source>
        <dbReference type="PROSITE" id="PS51194"/>
    </source>
</evidence>
<dbReference type="Pfam" id="PF09369">
    <property type="entry name" value="MZB"/>
    <property type="match status" value="1"/>
</dbReference>
<dbReference type="Pfam" id="PF00270">
    <property type="entry name" value="DEAD"/>
    <property type="match status" value="1"/>
</dbReference>
<protein>
    <submittedName>
        <fullName evidence="6">DEAD/DEAH box helicase</fullName>
    </submittedName>
</protein>
<organism evidence="6 7">
    <name type="scientific">Salininema proteolyticum</name>
    <dbReference type="NCBI Taxonomy" id="1607685"/>
    <lineage>
        <taxon>Bacteria</taxon>
        <taxon>Bacillati</taxon>
        <taxon>Actinomycetota</taxon>
        <taxon>Actinomycetes</taxon>
        <taxon>Glycomycetales</taxon>
        <taxon>Glycomycetaceae</taxon>
        <taxon>Salininema</taxon>
    </lineage>
</organism>
<dbReference type="InterPro" id="IPR052511">
    <property type="entry name" value="ATP-dep_Helicase"/>
</dbReference>
<keyword evidence="6" id="KW-0378">Hydrolase</keyword>